<proteinExistence type="predicted"/>
<organism evidence="2 3">
    <name type="scientific">Chitinophaga ginsengisoli</name>
    <dbReference type="NCBI Taxonomy" id="363837"/>
    <lineage>
        <taxon>Bacteria</taxon>
        <taxon>Pseudomonadati</taxon>
        <taxon>Bacteroidota</taxon>
        <taxon>Chitinophagia</taxon>
        <taxon>Chitinophagales</taxon>
        <taxon>Chitinophagaceae</taxon>
        <taxon>Chitinophaga</taxon>
    </lineage>
</organism>
<dbReference type="Proteomes" id="UP000240978">
    <property type="component" value="Unassembled WGS sequence"/>
</dbReference>
<feature type="compositionally biased region" description="Polar residues" evidence="1">
    <location>
        <begin position="1"/>
        <end position="11"/>
    </location>
</feature>
<dbReference type="EMBL" id="PYGK01000015">
    <property type="protein sequence ID" value="PSL24527.1"/>
    <property type="molecule type" value="Genomic_DNA"/>
</dbReference>
<evidence type="ECO:0000313" key="2">
    <source>
        <dbReference type="EMBL" id="PSL24527.1"/>
    </source>
</evidence>
<keyword evidence="3" id="KW-1185">Reference proteome</keyword>
<gene>
    <name evidence="2" type="ORF">CLV42_115114</name>
</gene>
<evidence type="ECO:0000256" key="1">
    <source>
        <dbReference type="SAM" id="MobiDB-lite"/>
    </source>
</evidence>
<name>A0A2P8FS58_9BACT</name>
<feature type="region of interest" description="Disordered" evidence="1">
    <location>
        <begin position="1"/>
        <end position="24"/>
    </location>
</feature>
<dbReference type="AlphaFoldDB" id="A0A2P8FS58"/>
<reference evidence="2 3" key="1">
    <citation type="submission" date="2018-03" db="EMBL/GenBank/DDBJ databases">
        <title>Genomic Encyclopedia of Archaeal and Bacterial Type Strains, Phase II (KMG-II): from individual species to whole genera.</title>
        <authorList>
            <person name="Goeker M."/>
        </authorList>
    </citation>
    <scope>NUCLEOTIDE SEQUENCE [LARGE SCALE GENOMIC DNA]</scope>
    <source>
        <strain evidence="2 3">DSM 18107</strain>
    </source>
</reference>
<comment type="caution">
    <text evidence="2">The sequence shown here is derived from an EMBL/GenBank/DDBJ whole genome shotgun (WGS) entry which is preliminary data.</text>
</comment>
<protein>
    <submittedName>
        <fullName evidence="2">Uncharacterized protein</fullName>
    </submittedName>
</protein>
<sequence>MNTGFQSQETVGSPGLSPTVKPNGFILQTRNTSTNINKNRRRPFIRDAPYIHLFFDN</sequence>
<accession>A0A2P8FS58</accession>
<evidence type="ECO:0000313" key="3">
    <source>
        <dbReference type="Proteomes" id="UP000240978"/>
    </source>
</evidence>